<sequence>MSYIHFKPVVKKVNVKPGGVQEIVLEVTDDGLKGQLESLCGMVDQKVEVSLNSQIITYKVTIDASTNKPVTEYTVDENGEIKEVEKGEQTQLDLGIPPEKNKTKEEKKEADKDVIDEFIMSGLAPKHDEYDFESLIKRLHEGETYMKLANELELSSGKIVEIIDEYRKSVAPHATKWDEWRQSKGETDEPTAEEKEETEEQAEETDTKDDKEDGAA</sequence>
<feature type="compositionally biased region" description="Basic and acidic residues" evidence="1">
    <location>
        <begin position="175"/>
        <end position="187"/>
    </location>
</feature>
<dbReference type="Proteomes" id="UP001231941">
    <property type="component" value="Unassembled WGS sequence"/>
</dbReference>
<evidence type="ECO:0000256" key="1">
    <source>
        <dbReference type="SAM" id="MobiDB-lite"/>
    </source>
</evidence>
<proteinExistence type="predicted"/>
<dbReference type="RefSeq" id="WP_305991293.1">
    <property type="nucleotide sequence ID" value="NZ_JAVAMP010000002.1"/>
</dbReference>
<protein>
    <submittedName>
        <fullName evidence="2">2-methylcitrate dehydratase</fullName>
    </submittedName>
</protein>
<comment type="caution">
    <text evidence="2">The sequence shown here is derived from an EMBL/GenBank/DDBJ whole genome shotgun (WGS) entry which is preliminary data.</text>
</comment>
<name>A0ABT9IXF9_9BACL</name>
<reference evidence="2 3" key="1">
    <citation type="submission" date="2023-08" db="EMBL/GenBank/DDBJ databases">
        <authorList>
            <person name="Park J.-S."/>
        </authorList>
    </citation>
    <scope>NUCLEOTIDE SEQUENCE [LARGE SCALE GENOMIC DNA]</scope>
    <source>
        <strain evidence="2 3">2205SS18-9</strain>
    </source>
</reference>
<dbReference type="EMBL" id="JAVAMP010000002">
    <property type="protein sequence ID" value="MDP5274002.1"/>
    <property type="molecule type" value="Genomic_DNA"/>
</dbReference>
<evidence type="ECO:0000313" key="3">
    <source>
        <dbReference type="Proteomes" id="UP001231941"/>
    </source>
</evidence>
<evidence type="ECO:0000313" key="2">
    <source>
        <dbReference type="EMBL" id="MDP5274002.1"/>
    </source>
</evidence>
<feature type="compositionally biased region" description="Acidic residues" evidence="1">
    <location>
        <begin position="188"/>
        <end position="207"/>
    </location>
</feature>
<gene>
    <name evidence="2" type="ORF">Q5Y73_07790</name>
</gene>
<organism evidence="2 3">
    <name type="scientific">Chengkuizengella axinellae</name>
    <dbReference type="NCBI Taxonomy" id="3064388"/>
    <lineage>
        <taxon>Bacteria</taxon>
        <taxon>Bacillati</taxon>
        <taxon>Bacillota</taxon>
        <taxon>Bacilli</taxon>
        <taxon>Bacillales</taxon>
        <taxon>Paenibacillaceae</taxon>
        <taxon>Chengkuizengella</taxon>
    </lineage>
</organism>
<feature type="region of interest" description="Disordered" evidence="1">
    <location>
        <begin position="171"/>
        <end position="216"/>
    </location>
</feature>
<keyword evidence="3" id="KW-1185">Reference proteome</keyword>
<accession>A0ABT9IXF9</accession>